<dbReference type="Proteomes" id="UP000007875">
    <property type="component" value="Unassembled WGS sequence"/>
</dbReference>
<evidence type="ECO:0000256" key="1">
    <source>
        <dbReference type="SAM" id="Phobius"/>
    </source>
</evidence>
<evidence type="ECO:0000259" key="2">
    <source>
        <dbReference type="SMART" id="SM00014"/>
    </source>
</evidence>
<reference evidence="3" key="3">
    <citation type="submission" date="2025-09" db="UniProtKB">
        <authorList>
            <consortium name="Ensembl"/>
        </authorList>
    </citation>
    <scope>IDENTIFICATION</scope>
</reference>
<dbReference type="InterPro" id="IPR036938">
    <property type="entry name" value="PAP2/HPO_sf"/>
</dbReference>
<dbReference type="Pfam" id="PF01569">
    <property type="entry name" value="PAP2"/>
    <property type="match status" value="1"/>
</dbReference>
<dbReference type="HOGENOM" id="CLU_072573_4_2_1"/>
<dbReference type="OMA" id="LKINCKF"/>
<accession>H2YLQ7</accession>
<evidence type="ECO:0000313" key="4">
    <source>
        <dbReference type="Proteomes" id="UP000007875"/>
    </source>
</evidence>
<name>H2YLQ7_CIOSA</name>
<dbReference type="AlphaFoldDB" id="H2YLQ7"/>
<feature type="transmembrane region" description="Helical" evidence="1">
    <location>
        <begin position="55"/>
        <end position="74"/>
    </location>
</feature>
<dbReference type="GeneTree" id="ENSGT00940000160907"/>
<feature type="transmembrane region" description="Helical" evidence="1">
    <location>
        <begin position="80"/>
        <end position="102"/>
    </location>
</feature>
<dbReference type="eggNOG" id="KOG4268">
    <property type="taxonomic scope" value="Eukaryota"/>
</dbReference>
<protein>
    <recommendedName>
        <fullName evidence="2">Phosphatidic acid phosphatase type 2/haloperoxidase domain-containing protein</fullName>
    </recommendedName>
</protein>
<keyword evidence="1" id="KW-0812">Transmembrane</keyword>
<feature type="domain" description="Phosphatidic acid phosphatase type 2/haloperoxidase" evidence="2">
    <location>
        <begin position="80"/>
        <end position="191"/>
    </location>
</feature>
<reference evidence="4" key="1">
    <citation type="submission" date="2003-08" db="EMBL/GenBank/DDBJ databases">
        <authorList>
            <person name="Birren B."/>
            <person name="Nusbaum C."/>
            <person name="Abebe A."/>
            <person name="Abouelleil A."/>
            <person name="Adekoya E."/>
            <person name="Ait-zahra M."/>
            <person name="Allen N."/>
            <person name="Allen T."/>
            <person name="An P."/>
            <person name="Anderson M."/>
            <person name="Anderson S."/>
            <person name="Arachchi H."/>
            <person name="Armbruster J."/>
            <person name="Bachantsang P."/>
            <person name="Baldwin J."/>
            <person name="Barry A."/>
            <person name="Bayul T."/>
            <person name="Blitshsteyn B."/>
            <person name="Bloom T."/>
            <person name="Blye J."/>
            <person name="Boguslavskiy L."/>
            <person name="Borowsky M."/>
            <person name="Boukhgalter B."/>
            <person name="Brunache A."/>
            <person name="Butler J."/>
            <person name="Calixte N."/>
            <person name="Calvo S."/>
            <person name="Camarata J."/>
            <person name="Campo K."/>
            <person name="Chang J."/>
            <person name="Cheshatsang Y."/>
            <person name="Citroen M."/>
            <person name="Collymore A."/>
            <person name="Considine T."/>
            <person name="Cook A."/>
            <person name="Cooke P."/>
            <person name="Corum B."/>
            <person name="Cuomo C."/>
            <person name="David R."/>
            <person name="Dawoe T."/>
            <person name="Degray S."/>
            <person name="Dodge S."/>
            <person name="Dooley K."/>
            <person name="Dorje P."/>
            <person name="Dorjee K."/>
            <person name="Dorris L."/>
            <person name="Duffey N."/>
            <person name="Dupes A."/>
            <person name="Elkins T."/>
            <person name="Engels R."/>
            <person name="Erickson J."/>
            <person name="Farina A."/>
            <person name="Faro S."/>
            <person name="Ferreira P."/>
            <person name="Fischer H."/>
            <person name="Fitzgerald M."/>
            <person name="Foley K."/>
            <person name="Gage D."/>
            <person name="Galagan J."/>
            <person name="Gearin G."/>
            <person name="Gnerre S."/>
            <person name="Gnirke A."/>
            <person name="Goyette A."/>
            <person name="Graham J."/>
            <person name="Grandbois E."/>
            <person name="Gyaltsen K."/>
            <person name="Hafez N."/>
            <person name="Hagopian D."/>
            <person name="Hagos B."/>
            <person name="Hall J."/>
            <person name="Hatcher B."/>
            <person name="Heller A."/>
            <person name="Higgins H."/>
            <person name="Honan T."/>
            <person name="Horn A."/>
            <person name="Houde N."/>
            <person name="Hughes L."/>
            <person name="Hulme W."/>
            <person name="Husby E."/>
            <person name="Iliev I."/>
            <person name="Jaffe D."/>
            <person name="Jones C."/>
            <person name="Kamal M."/>
            <person name="Kamat A."/>
            <person name="Kamvysselis M."/>
            <person name="Karlsson E."/>
            <person name="Kells C."/>
            <person name="Kieu A."/>
            <person name="Kisner P."/>
            <person name="Kodira C."/>
            <person name="Kulbokas E."/>
            <person name="Labutti K."/>
            <person name="Lama D."/>
            <person name="Landers T."/>
            <person name="Leger J."/>
            <person name="Levine S."/>
            <person name="Lewis D."/>
            <person name="Lewis T."/>
            <person name="Lindblad-toh K."/>
            <person name="Liu X."/>
            <person name="Lokyitsang T."/>
            <person name="Lokyitsang Y."/>
            <person name="Lucien O."/>
            <person name="Lui A."/>
            <person name="Ma L.J."/>
            <person name="Mabbitt R."/>
            <person name="Macdonald J."/>
            <person name="Maclean C."/>
            <person name="Major J."/>
            <person name="Manning J."/>
            <person name="Marabella R."/>
            <person name="Maru K."/>
            <person name="Matthews C."/>
            <person name="Mauceli E."/>
            <person name="Mccarthy M."/>
            <person name="Mcdonough S."/>
            <person name="Mcghee T."/>
            <person name="Meldrim J."/>
            <person name="Meneus L."/>
            <person name="Mesirov J."/>
            <person name="Mihalev A."/>
            <person name="Mihova T."/>
            <person name="Mikkelsen T."/>
            <person name="Mlenga V."/>
            <person name="Moru K."/>
            <person name="Mozes J."/>
            <person name="Mulrain L."/>
            <person name="Munson G."/>
            <person name="Naylor J."/>
            <person name="Newes C."/>
            <person name="Nguyen C."/>
            <person name="Nguyen N."/>
            <person name="Nguyen T."/>
            <person name="Nicol R."/>
            <person name="Nielsen C."/>
            <person name="Nizzari M."/>
            <person name="Norbu C."/>
            <person name="Norbu N."/>
            <person name="O'donnell P."/>
            <person name="Okoawo O."/>
            <person name="O'leary S."/>
            <person name="Omotosho B."/>
            <person name="O'neill K."/>
            <person name="Osman S."/>
            <person name="Parker S."/>
            <person name="Perrin D."/>
            <person name="Phunkhang P."/>
            <person name="Piqani B."/>
            <person name="Purcell S."/>
            <person name="Rachupka T."/>
            <person name="Ramasamy U."/>
            <person name="Rameau R."/>
            <person name="Ray V."/>
            <person name="Raymond C."/>
            <person name="Retta R."/>
            <person name="Richardson S."/>
            <person name="Rise C."/>
            <person name="Rodriguez J."/>
            <person name="Rogers J."/>
            <person name="Rogov P."/>
            <person name="Rutman M."/>
            <person name="Schupbach R."/>
            <person name="Seaman C."/>
            <person name="Settipalli S."/>
            <person name="Sharpe T."/>
            <person name="Sheridan J."/>
            <person name="Sherpa N."/>
            <person name="Shi J."/>
            <person name="Smirnov S."/>
            <person name="Smith C."/>
            <person name="Sougnez C."/>
            <person name="Spencer B."/>
            <person name="Stalker J."/>
            <person name="Stange-thomann N."/>
            <person name="Stavropoulos S."/>
            <person name="Stetson K."/>
            <person name="Stone C."/>
            <person name="Stone S."/>
            <person name="Stubbs M."/>
            <person name="Talamas J."/>
            <person name="Tchuinga P."/>
            <person name="Tenzing P."/>
            <person name="Tesfaye S."/>
            <person name="Theodore J."/>
            <person name="Thoulutsang Y."/>
            <person name="Topham K."/>
            <person name="Towey S."/>
            <person name="Tsamla T."/>
            <person name="Tsomo N."/>
            <person name="Vallee D."/>
            <person name="Vassiliev H."/>
            <person name="Venkataraman V."/>
            <person name="Vinson J."/>
            <person name="Vo A."/>
            <person name="Wade C."/>
            <person name="Wang S."/>
            <person name="Wangchuk T."/>
            <person name="Wangdi T."/>
            <person name="Whittaker C."/>
            <person name="Wilkinson J."/>
            <person name="Wu Y."/>
            <person name="Wyman D."/>
            <person name="Yadav S."/>
            <person name="Yang S."/>
            <person name="Yang X."/>
            <person name="Yeager S."/>
            <person name="Yee E."/>
            <person name="Young G."/>
            <person name="Zainoun J."/>
            <person name="Zembeck L."/>
            <person name="Zimmer A."/>
            <person name="Zody M."/>
            <person name="Lander E."/>
        </authorList>
    </citation>
    <scope>NUCLEOTIDE SEQUENCE [LARGE SCALE GENOMIC DNA]</scope>
</reference>
<dbReference type="PANTHER" id="PTHR14969">
    <property type="entry name" value="SPHINGOSINE-1-PHOSPHATE PHOSPHOHYDROLASE"/>
    <property type="match status" value="1"/>
</dbReference>
<reference evidence="3" key="2">
    <citation type="submission" date="2025-08" db="UniProtKB">
        <authorList>
            <consortium name="Ensembl"/>
        </authorList>
    </citation>
    <scope>IDENTIFICATION</scope>
</reference>
<dbReference type="Gene3D" id="1.20.144.10">
    <property type="entry name" value="Phosphatidic acid phosphatase type 2/haloperoxidase"/>
    <property type="match status" value="1"/>
</dbReference>
<proteinExistence type="predicted"/>
<sequence>MRHRNLSDPTVNKKIKPTNTGHLKLLKDVDFNMSKMLAVYSGGGKMRNIMMLLELSGHGIPWLIGSIITIIITNNQLKEVYLNLLFALVLDLLMVATVKGVVRRPRPNYNQQDMLATVSLDLFSFPSGHATRATMVALFLLHHLQLTMFYNFFLIIWALSVCISRILLGRHYVFDVLCGIIIGCIQCNLVEQFWISYEFIGYIYA</sequence>
<dbReference type="FunCoup" id="H2YLQ7">
    <property type="interactions" value="47"/>
</dbReference>
<evidence type="ECO:0000313" key="3">
    <source>
        <dbReference type="Ensembl" id="ENSCSAVP00000006259.1"/>
    </source>
</evidence>
<keyword evidence="1" id="KW-0472">Membrane</keyword>
<keyword evidence="4" id="KW-1185">Reference proteome</keyword>
<dbReference type="PANTHER" id="PTHR14969:SF13">
    <property type="entry name" value="AT30094P"/>
    <property type="match status" value="1"/>
</dbReference>
<keyword evidence="1" id="KW-1133">Transmembrane helix</keyword>
<dbReference type="GO" id="GO:0042392">
    <property type="term" value="F:sphingosine-1-phosphate phosphatase activity"/>
    <property type="evidence" value="ECO:0007669"/>
    <property type="project" value="TreeGrafter"/>
</dbReference>
<feature type="transmembrane region" description="Helical" evidence="1">
    <location>
        <begin position="148"/>
        <end position="168"/>
    </location>
</feature>
<dbReference type="InterPro" id="IPR000326">
    <property type="entry name" value="PAP2/HPO"/>
</dbReference>
<feature type="transmembrane region" description="Helical" evidence="1">
    <location>
        <begin position="122"/>
        <end position="142"/>
    </location>
</feature>
<dbReference type="Ensembl" id="ENSCSAVT00000006338.1">
    <property type="protein sequence ID" value="ENSCSAVP00000006259.1"/>
    <property type="gene ID" value="ENSCSAVG00000003740.1"/>
</dbReference>
<organism evidence="3 4">
    <name type="scientific">Ciona savignyi</name>
    <name type="common">Pacific transparent sea squirt</name>
    <dbReference type="NCBI Taxonomy" id="51511"/>
    <lineage>
        <taxon>Eukaryota</taxon>
        <taxon>Metazoa</taxon>
        <taxon>Chordata</taxon>
        <taxon>Tunicata</taxon>
        <taxon>Ascidiacea</taxon>
        <taxon>Phlebobranchia</taxon>
        <taxon>Cionidae</taxon>
        <taxon>Ciona</taxon>
    </lineage>
</organism>
<dbReference type="SMART" id="SM00014">
    <property type="entry name" value="acidPPc"/>
    <property type="match status" value="1"/>
</dbReference>
<dbReference type="SUPFAM" id="SSF48317">
    <property type="entry name" value="Acid phosphatase/Vanadium-dependent haloperoxidase"/>
    <property type="match status" value="1"/>
</dbReference>
<dbReference type="InParanoid" id="H2YLQ7"/>